<dbReference type="UniPathway" id="UPA00378"/>
<dbReference type="AlphaFoldDB" id="A0A195E681"/>
<keyword evidence="12 17" id="KW-1133">Transmembrane helix</keyword>
<comment type="catalytic activity">
    <reaction evidence="15">
        <text>a di-trans,poly-cis-dolichyl beta-D-mannosyl phosphate + L-seryl-[protein] = 3-O-(alpha-D-mannosyl)-L-seryl-[protein] + a di-trans,poly-cis-dolichyl phosphate + H(+)</text>
        <dbReference type="Rhea" id="RHEA:17377"/>
        <dbReference type="Rhea" id="RHEA-COMP:9863"/>
        <dbReference type="Rhea" id="RHEA-COMP:13546"/>
        <dbReference type="Rhea" id="RHEA-COMP:19498"/>
        <dbReference type="Rhea" id="RHEA-COMP:19501"/>
        <dbReference type="ChEBI" id="CHEBI:15378"/>
        <dbReference type="ChEBI" id="CHEBI:29999"/>
        <dbReference type="ChEBI" id="CHEBI:57683"/>
        <dbReference type="ChEBI" id="CHEBI:58211"/>
        <dbReference type="ChEBI" id="CHEBI:137321"/>
        <dbReference type="EC" id="2.4.1.109"/>
    </reaction>
</comment>
<keyword evidence="8 17" id="KW-0812">Transmembrane</keyword>
<evidence type="ECO:0000256" key="9">
    <source>
        <dbReference type="ARBA" id="ARBA00022737"/>
    </source>
</evidence>
<sequence>MKTVARWGGKRGEKQVGAVKRKEKEKKEIPLLLEEERFCCRRAILTNPDLLASTPWYRLFENDFWGTPLTERGSHGSYRPLCVATFRLNHFLGGLEPWGYHLVNVALHAACTVLVVKVARKVLPGRSNLAHAITGFLFAVHPIHSEAVAGIVGRADLLACFLTLTSFLTYSAHCNRTRPSFPLLLALVSSTLATLAKETGISSLALCLLWELCRGEPSRKGNCSVFTRGRSVGILSGGLALLALGRLKLVGSRPEFASADNPTARHPSRLTRSLTFLYLPAASARMLLCPSTLSFDWSMDAVPRITSPFDPRNLESVCLYAVLIAATFWAVRAATAVAVSLGFLVLPFLPASNLFFYVGFVIAERILYLPSVGACLAVGAVVSGCYRIARRNGSRTRGRAVLLGTAILIGVGRADANALAYSSDDASVLILTLPQALPPLLPGFNSLHLTAAINITQVAKCSVQTALLKYCIIALERARKQRNDGRAYLDRDNSQVIAARIIINTESVRPYGNLGSILSEQGRVAEAEEAFVQALRYRPNMADVHYNLGILQQGRKNYDEAILSYQRAIHFRPSLAQAYVNLGAALISVGRGTDAAAVLRAGASLDGSGLKDKRAHEAARVQALLQLGALYADQGRLQRALSAYREALRALPDHYPPQSVYNLLGETLSRLQQYAEAERWFQASLASQPDHVPAHITYGKLLARNSSRVLEAERWFLRARRLAPDDPSVHHHYGLFLTSQGRLVEAAEEQLRAAELVRSDYELSVAAASALRQADRRDEAEVWYRHAASLRPHEARSHTNLGAILHLNGKYKQAAAAYKEALRLQPGDATTITNLHKLAAILA</sequence>
<comment type="similarity">
    <text evidence="5">Belongs to the TMTC family.</text>
</comment>
<evidence type="ECO:0000256" key="13">
    <source>
        <dbReference type="ARBA" id="ARBA00023136"/>
    </source>
</evidence>
<evidence type="ECO:0000256" key="3">
    <source>
        <dbReference type="ARBA" id="ARBA00004240"/>
    </source>
</evidence>
<dbReference type="Pfam" id="PF13424">
    <property type="entry name" value="TPR_12"/>
    <property type="match status" value="1"/>
</dbReference>
<evidence type="ECO:0000256" key="10">
    <source>
        <dbReference type="ARBA" id="ARBA00022803"/>
    </source>
</evidence>
<comment type="subcellular location">
    <subcellularLocation>
        <location evidence="3">Endoplasmic reticulum</location>
    </subcellularLocation>
    <subcellularLocation>
        <location evidence="2">Membrane</location>
        <topology evidence="2">Multi-pass membrane protein</topology>
    </subcellularLocation>
</comment>
<evidence type="ECO:0000313" key="20">
    <source>
        <dbReference type="Proteomes" id="UP000078492"/>
    </source>
</evidence>
<evidence type="ECO:0000256" key="4">
    <source>
        <dbReference type="ARBA" id="ARBA00004922"/>
    </source>
</evidence>
<dbReference type="Pfam" id="PF08409">
    <property type="entry name" value="TMTC_DUF1736"/>
    <property type="match status" value="1"/>
</dbReference>
<keyword evidence="7" id="KW-0808">Transferase</keyword>
<dbReference type="Pfam" id="PF13432">
    <property type="entry name" value="TPR_16"/>
    <property type="match status" value="1"/>
</dbReference>
<protein>
    <recommendedName>
        <fullName evidence="6">dolichyl-phosphate-mannose--protein mannosyltransferase</fullName>
        <ecNumber evidence="6">2.4.1.109</ecNumber>
    </recommendedName>
</protein>
<dbReference type="InterPro" id="IPR052384">
    <property type="entry name" value="TMTC_O-mannosyltransferase"/>
</dbReference>
<dbReference type="GO" id="GO:0004169">
    <property type="term" value="F:dolichyl-phosphate-mannose-protein mannosyltransferase activity"/>
    <property type="evidence" value="ECO:0007669"/>
    <property type="project" value="UniProtKB-EC"/>
</dbReference>
<keyword evidence="20" id="KW-1185">Reference proteome</keyword>
<evidence type="ECO:0000256" key="11">
    <source>
        <dbReference type="ARBA" id="ARBA00022824"/>
    </source>
</evidence>
<dbReference type="InterPro" id="IPR019734">
    <property type="entry name" value="TPR_rpt"/>
</dbReference>
<feature type="repeat" description="TPR" evidence="16">
    <location>
        <begin position="508"/>
        <end position="541"/>
    </location>
</feature>
<proteinExistence type="inferred from homology"/>
<keyword evidence="10 16" id="KW-0802">TPR repeat</keyword>
<dbReference type="EC" id="2.4.1.109" evidence="6"/>
<feature type="repeat" description="TPR" evidence="16">
    <location>
        <begin position="795"/>
        <end position="828"/>
    </location>
</feature>
<evidence type="ECO:0000256" key="6">
    <source>
        <dbReference type="ARBA" id="ARBA00012839"/>
    </source>
</evidence>
<evidence type="ECO:0000256" key="5">
    <source>
        <dbReference type="ARBA" id="ARBA00007882"/>
    </source>
</evidence>
<feature type="domain" description="DUF1736" evidence="18">
    <location>
        <begin position="252"/>
        <end position="324"/>
    </location>
</feature>
<keyword evidence="9" id="KW-0677">Repeat</keyword>
<evidence type="ECO:0000259" key="18">
    <source>
        <dbReference type="Pfam" id="PF08409"/>
    </source>
</evidence>
<dbReference type="PROSITE" id="PS50005">
    <property type="entry name" value="TPR"/>
    <property type="match status" value="5"/>
</dbReference>
<evidence type="ECO:0000256" key="1">
    <source>
        <dbReference type="ARBA" id="ARBA00003582"/>
    </source>
</evidence>
<evidence type="ECO:0000256" key="7">
    <source>
        <dbReference type="ARBA" id="ARBA00022679"/>
    </source>
</evidence>
<evidence type="ECO:0000256" key="14">
    <source>
        <dbReference type="ARBA" id="ARBA00045085"/>
    </source>
</evidence>
<gene>
    <name evidence="19" type="ORF">ALC57_06995</name>
</gene>
<feature type="transmembrane region" description="Helical" evidence="17">
    <location>
        <begin position="338"/>
        <end position="360"/>
    </location>
</feature>
<feature type="repeat" description="TPR" evidence="16">
    <location>
        <begin position="658"/>
        <end position="691"/>
    </location>
</feature>
<comment type="pathway">
    <text evidence="4">Protein modification; protein glycosylation.</text>
</comment>
<organism evidence="19 20">
    <name type="scientific">Trachymyrmex cornetzi</name>
    <dbReference type="NCBI Taxonomy" id="471704"/>
    <lineage>
        <taxon>Eukaryota</taxon>
        <taxon>Metazoa</taxon>
        <taxon>Ecdysozoa</taxon>
        <taxon>Arthropoda</taxon>
        <taxon>Hexapoda</taxon>
        <taxon>Insecta</taxon>
        <taxon>Pterygota</taxon>
        <taxon>Neoptera</taxon>
        <taxon>Endopterygota</taxon>
        <taxon>Hymenoptera</taxon>
        <taxon>Apocrita</taxon>
        <taxon>Aculeata</taxon>
        <taxon>Formicoidea</taxon>
        <taxon>Formicidae</taxon>
        <taxon>Myrmicinae</taxon>
        <taxon>Trachymyrmex</taxon>
    </lineage>
</organism>
<dbReference type="PANTHER" id="PTHR44216">
    <property type="entry name" value="PROTEIN O-MANNOSYL-TRANSFERASE TMTC2"/>
    <property type="match status" value="1"/>
</dbReference>
<evidence type="ECO:0000256" key="17">
    <source>
        <dbReference type="SAM" id="Phobius"/>
    </source>
</evidence>
<dbReference type="PANTHER" id="PTHR44216:SF3">
    <property type="entry name" value="PROTEIN O-MANNOSYL-TRANSFERASE TMTC2"/>
    <property type="match status" value="1"/>
</dbReference>
<dbReference type="Gene3D" id="1.25.40.10">
    <property type="entry name" value="Tetratricopeptide repeat domain"/>
    <property type="match status" value="3"/>
</dbReference>
<dbReference type="InterPro" id="IPR011990">
    <property type="entry name" value="TPR-like_helical_dom_sf"/>
</dbReference>
<dbReference type="SUPFAM" id="SSF48452">
    <property type="entry name" value="TPR-like"/>
    <property type="match status" value="2"/>
</dbReference>
<evidence type="ECO:0000313" key="19">
    <source>
        <dbReference type="EMBL" id="KYN20678.1"/>
    </source>
</evidence>
<evidence type="ECO:0000256" key="15">
    <source>
        <dbReference type="ARBA" id="ARBA00045102"/>
    </source>
</evidence>
<dbReference type="SMART" id="SM00028">
    <property type="entry name" value="TPR"/>
    <property type="match status" value="7"/>
</dbReference>
<keyword evidence="13 17" id="KW-0472">Membrane</keyword>
<dbReference type="PROSITE" id="PS50293">
    <property type="entry name" value="TPR_REGION"/>
    <property type="match status" value="2"/>
</dbReference>
<evidence type="ECO:0000256" key="16">
    <source>
        <dbReference type="PROSITE-ProRule" id="PRU00339"/>
    </source>
</evidence>
<dbReference type="STRING" id="471704.A0A195E681"/>
<feature type="transmembrane region" description="Helical" evidence="17">
    <location>
        <begin position="366"/>
        <end position="389"/>
    </location>
</feature>
<dbReference type="EMBL" id="KQ979579">
    <property type="protein sequence ID" value="KYN20678.1"/>
    <property type="molecule type" value="Genomic_DNA"/>
</dbReference>
<evidence type="ECO:0000256" key="8">
    <source>
        <dbReference type="ARBA" id="ARBA00022692"/>
    </source>
</evidence>
<keyword evidence="11" id="KW-0256">Endoplasmic reticulum</keyword>
<dbReference type="InterPro" id="IPR013618">
    <property type="entry name" value="TMTC_DUF1736"/>
</dbReference>
<name>A0A195E681_9HYME</name>
<comment type="catalytic activity">
    <reaction evidence="14">
        <text>a di-trans,poly-cis-dolichyl beta-D-mannosyl phosphate + L-threonyl-[protein] = 3-O-(alpha-D-mannosyl)-L-threonyl-[protein] + a di-trans,poly-cis-dolichyl phosphate + H(+)</text>
        <dbReference type="Rhea" id="RHEA:53396"/>
        <dbReference type="Rhea" id="RHEA-COMP:11060"/>
        <dbReference type="Rhea" id="RHEA-COMP:13547"/>
        <dbReference type="Rhea" id="RHEA-COMP:19498"/>
        <dbReference type="Rhea" id="RHEA-COMP:19501"/>
        <dbReference type="ChEBI" id="CHEBI:15378"/>
        <dbReference type="ChEBI" id="CHEBI:30013"/>
        <dbReference type="ChEBI" id="CHEBI:57683"/>
        <dbReference type="ChEBI" id="CHEBI:58211"/>
        <dbReference type="ChEBI" id="CHEBI:137323"/>
        <dbReference type="EC" id="2.4.1.109"/>
    </reaction>
</comment>
<dbReference type="Pfam" id="PF00515">
    <property type="entry name" value="TPR_1"/>
    <property type="match status" value="1"/>
</dbReference>
<evidence type="ECO:0000256" key="12">
    <source>
        <dbReference type="ARBA" id="ARBA00022989"/>
    </source>
</evidence>
<dbReference type="Proteomes" id="UP000078492">
    <property type="component" value="Unassembled WGS sequence"/>
</dbReference>
<feature type="repeat" description="TPR" evidence="16">
    <location>
        <begin position="621"/>
        <end position="654"/>
    </location>
</feature>
<reference evidence="19 20" key="1">
    <citation type="submission" date="2015-09" db="EMBL/GenBank/DDBJ databases">
        <title>Trachymyrmex cornetzi WGS genome.</title>
        <authorList>
            <person name="Nygaard S."/>
            <person name="Hu H."/>
            <person name="Boomsma J."/>
            <person name="Zhang G."/>
        </authorList>
    </citation>
    <scope>NUCLEOTIDE SEQUENCE [LARGE SCALE GENOMIC DNA]</scope>
    <source>
        <strain evidence="19">Tcor2-1</strain>
        <tissue evidence="19">Whole body</tissue>
    </source>
</reference>
<evidence type="ECO:0000256" key="2">
    <source>
        <dbReference type="ARBA" id="ARBA00004141"/>
    </source>
</evidence>
<feature type="repeat" description="TPR" evidence="16">
    <location>
        <begin position="542"/>
        <end position="575"/>
    </location>
</feature>
<comment type="function">
    <text evidence="1">Transfers mannosyl residues to the hydroxyl group of serine or threonine residues.</text>
</comment>
<accession>A0A195E681</accession>
<dbReference type="GO" id="GO:0005789">
    <property type="term" value="C:endoplasmic reticulum membrane"/>
    <property type="evidence" value="ECO:0007669"/>
    <property type="project" value="TreeGrafter"/>
</dbReference>